<evidence type="ECO:0000256" key="6">
    <source>
        <dbReference type="ARBA" id="ARBA00023136"/>
    </source>
</evidence>
<dbReference type="InterPro" id="IPR000917">
    <property type="entry name" value="Sulfatase_N"/>
</dbReference>
<name>A0A0A8H2F3_9BACT</name>
<evidence type="ECO:0000256" key="4">
    <source>
        <dbReference type="ARBA" id="ARBA00022692"/>
    </source>
</evidence>
<feature type="domain" description="Sulfatase N-terminal" evidence="8">
    <location>
        <begin position="248"/>
        <end position="534"/>
    </location>
</feature>
<dbReference type="GO" id="GO:0005886">
    <property type="term" value="C:plasma membrane"/>
    <property type="evidence" value="ECO:0007669"/>
    <property type="project" value="UniProtKB-SubCell"/>
</dbReference>
<protein>
    <submittedName>
        <fullName evidence="9">Phosphoethanolamine transferase</fullName>
    </submittedName>
</protein>
<dbReference type="PANTHER" id="PTHR30443:SF2">
    <property type="entry name" value="PHOSPHOETHANOLAMINE TRANSFERASE EPTC"/>
    <property type="match status" value="1"/>
</dbReference>
<evidence type="ECO:0000256" key="5">
    <source>
        <dbReference type="ARBA" id="ARBA00022989"/>
    </source>
</evidence>
<dbReference type="EMBL" id="CP007770">
    <property type="protein sequence ID" value="AJC88276.1"/>
    <property type="molecule type" value="Genomic_DNA"/>
</dbReference>
<reference evidence="9 10" key="1">
    <citation type="journal article" date="2014" name="Genome Biol. Evol.">
        <title>Comparative Genomics of the Campylobacter lari Group.</title>
        <authorList>
            <person name="Miller W.G."/>
            <person name="Yee E."/>
            <person name="Chapman M.H."/>
            <person name="Smith T.P."/>
            <person name="Bono J.L."/>
            <person name="Huynh S."/>
            <person name="Parker C.T."/>
            <person name="Vandamme P."/>
            <person name="Luong K."/>
            <person name="Korlach J."/>
        </authorList>
    </citation>
    <scope>NUCLEOTIDE SEQUENCE [LARGE SCALE GENOMIC DNA]</scope>
    <source>
        <strain evidence="9 10">NCTC 12927</strain>
    </source>
</reference>
<dbReference type="InterPro" id="IPR017850">
    <property type="entry name" value="Alkaline_phosphatase_core_sf"/>
</dbReference>
<dbReference type="SUPFAM" id="SSF53649">
    <property type="entry name" value="Alkaline phosphatase-like"/>
    <property type="match status" value="1"/>
</dbReference>
<comment type="subcellular location">
    <subcellularLocation>
        <location evidence="1">Cell membrane</location>
        <topology evidence="1">Multi-pass membrane protein</topology>
    </subcellularLocation>
</comment>
<evidence type="ECO:0000259" key="8">
    <source>
        <dbReference type="Pfam" id="PF00884"/>
    </source>
</evidence>
<proteinExistence type="predicted"/>
<sequence length="576" mass="68842">MTQKTYFDFVLKYIPYIALIIVLDIIIALWWSYFTFQREFTEWIFFRATKYIFTICVLDIFIIHLFYLFLKEKTKYIVYIFSLLATFIFLLQVYLLVFYYSKLNVIMIDILLQTDIKEIYEFIQVYINYKIVISVIVFYTLIMIFLLMFYKIKPKIYVQNKVKNFLCIFYVLVIIILFVDIANRYFVKHQGKYSFDKLNFSFVIDIPIQFVEYYGKNGLWTNYKFYLTNYEKVANLYKNKVILKEKIPYIVFIVGESTQRNYMSLYGYELNTTPNLKNLEQSGNLIKFSDTIASFASTQASLRRVLNFSNIENEENWQDRLNVVDLFNLAGYRSIFISNHEPMSGHTSITTAVANRAHKTIFLNQFINDDKILSKALDTEMLPLVKKELDDKDFFILQLMGTHANYKRRYEKEFDKFNFNDIKRNLSQEKKQEVAEYANAVLYNDYFVNEIFNIFKDKDAIIIYISDHGESVFEYRDRAEHFVTSKFTAEIPFFFIMSDNFKNNHPEIVERILVSKDKPFMTDDLIHTLSAIGGIYVKDYDEKRDIINDAFNTNRIRFFNGDVDYDKVLKSEKSKY</sequence>
<keyword evidence="5 7" id="KW-1133">Transmembrane helix</keyword>
<dbReference type="KEGG" id="cis:CINS_1320"/>
<keyword evidence="3 9" id="KW-0808">Transferase</keyword>
<dbReference type="InterPro" id="IPR040423">
    <property type="entry name" value="PEA_transferase"/>
</dbReference>
<feature type="transmembrane region" description="Helical" evidence="7">
    <location>
        <begin position="12"/>
        <end position="31"/>
    </location>
</feature>
<gene>
    <name evidence="9" type="primary">opgE</name>
    <name evidence="9" type="ORF">CINS_1320</name>
</gene>
<dbReference type="GO" id="GO:0009244">
    <property type="term" value="P:lipopolysaccharide core region biosynthetic process"/>
    <property type="evidence" value="ECO:0007669"/>
    <property type="project" value="TreeGrafter"/>
</dbReference>
<dbReference type="Proteomes" id="UP000031163">
    <property type="component" value="Chromosome"/>
</dbReference>
<dbReference type="RefSeq" id="WP_039650904.1">
    <property type="nucleotide sequence ID" value="NZ_CP007770.1"/>
</dbReference>
<dbReference type="STRING" id="1031564.CINS_1320"/>
<feature type="transmembrane region" description="Helical" evidence="7">
    <location>
        <begin position="77"/>
        <end position="100"/>
    </location>
</feature>
<dbReference type="InterPro" id="IPR058130">
    <property type="entry name" value="PEA_transf_C"/>
</dbReference>
<dbReference type="AlphaFoldDB" id="A0A0A8H2F3"/>
<dbReference type="GO" id="GO:0016776">
    <property type="term" value="F:phosphotransferase activity, phosphate group as acceptor"/>
    <property type="evidence" value="ECO:0007669"/>
    <property type="project" value="TreeGrafter"/>
</dbReference>
<dbReference type="GeneID" id="74432101"/>
<accession>A0A0A8H2F3</accession>
<organism evidence="9 10">
    <name type="scientific">Campylobacter insulaenigrae NCTC 12927</name>
    <dbReference type="NCBI Taxonomy" id="1031564"/>
    <lineage>
        <taxon>Bacteria</taxon>
        <taxon>Pseudomonadati</taxon>
        <taxon>Campylobacterota</taxon>
        <taxon>Epsilonproteobacteria</taxon>
        <taxon>Campylobacterales</taxon>
        <taxon>Campylobacteraceae</taxon>
        <taxon>Campylobacter</taxon>
    </lineage>
</organism>
<evidence type="ECO:0000256" key="7">
    <source>
        <dbReference type="SAM" id="Phobius"/>
    </source>
</evidence>
<evidence type="ECO:0000256" key="1">
    <source>
        <dbReference type="ARBA" id="ARBA00004651"/>
    </source>
</evidence>
<evidence type="ECO:0000313" key="10">
    <source>
        <dbReference type="Proteomes" id="UP000031163"/>
    </source>
</evidence>
<keyword evidence="6 7" id="KW-0472">Membrane</keyword>
<feature type="transmembrane region" description="Helical" evidence="7">
    <location>
        <begin position="162"/>
        <end position="182"/>
    </location>
</feature>
<dbReference type="Pfam" id="PF00884">
    <property type="entry name" value="Sulfatase"/>
    <property type="match status" value="1"/>
</dbReference>
<evidence type="ECO:0000256" key="3">
    <source>
        <dbReference type="ARBA" id="ARBA00022679"/>
    </source>
</evidence>
<evidence type="ECO:0000256" key="2">
    <source>
        <dbReference type="ARBA" id="ARBA00022475"/>
    </source>
</evidence>
<dbReference type="Gene3D" id="3.40.720.10">
    <property type="entry name" value="Alkaline Phosphatase, subunit A"/>
    <property type="match status" value="1"/>
</dbReference>
<feature type="transmembrane region" description="Helical" evidence="7">
    <location>
        <begin position="51"/>
        <end position="70"/>
    </location>
</feature>
<evidence type="ECO:0000313" key="9">
    <source>
        <dbReference type="EMBL" id="AJC88276.1"/>
    </source>
</evidence>
<keyword evidence="2" id="KW-1003">Cell membrane</keyword>
<dbReference type="CDD" id="cd16017">
    <property type="entry name" value="LptA"/>
    <property type="match status" value="1"/>
</dbReference>
<keyword evidence="4 7" id="KW-0812">Transmembrane</keyword>
<dbReference type="HOGENOM" id="CLU_018534_3_1_7"/>
<feature type="transmembrane region" description="Helical" evidence="7">
    <location>
        <begin position="131"/>
        <end position="150"/>
    </location>
</feature>
<dbReference type="PANTHER" id="PTHR30443">
    <property type="entry name" value="INNER MEMBRANE PROTEIN"/>
    <property type="match status" value="1"/>
</dbReference>